<dbReference type="AlphaFoldDB" id="A0A0X8XAG1"/>
<dbReference type="GO" id="GO:0009055">
    <property type="term" value="F:electron transfer activity"/>
    <property type="evidence" value="ECO:0007669"/>
    <property type="project" value="InterPro"/>
</dbReference>
<dbReference type="Gene3D" id="1.20.120.10">
    <property type="entry name" value="Cytochrome c/b562"/>
    <property type="match status" value="1"/>
</dbReference>
<dbReference type="SUPFAM" id="SSF47175">
    <property type="entry name" value="Cytochromes"/>
    <property type="match status" value="1"/>
</dbReference>
<dbReference type="KEGG" id="hhk:HH1059_13140"/>
<proteinExistence type="predicted"/>
<dbReference type="InterPro" id="IPR010980">
    <property type="entry name" value="Cyt_c/b562"/>
</dbReference>
<accession>A0A0X8XAG1</accession>
<reference evidence="2" key="1">
    <citation type="submission" date="2016-02" db="EMBL/GenBank/DDBJ databases">
        <title>Halorhodospira halochloris DSM-1059 complete genome, version 2.</title>
        <authorList>
            <person name="Tsukatani Y."/>
        </authorList>
    </citation>
    <scope>NUCLEOTIDE SEQUENCE</scope>
    <source>
        <strain evidence="2">DSM 1059</strain>
    </source>
</reference>
<organism evidence="2 3">
    <name type="scientific">Halorhodospira halochloris</name>
    <name type="common">Ectothiorhodospira halochloris</name>
    <dbReference type="NCBI Taxonomy" id="1052"/>
    <lineage>
        <taxon>Bacteria</taxon>
        <taxon>Pseudomonadati</taxon>
        <taxon>Pseudomonadota</taxon>
        <taxon>Gammaproteobacteria</taxon>
        <taxon>Chromatiales</taxon>
        <taxon>Ectothiorhodospiraceae</taxon>
        <taxon>Halorhodospira</taxon>
    </lineage>
</organism>
<feature type="region of interest" description="Disordered" evidence="1">
    <location>
        <begin position="34"/>
        <end position="94"/>
    </location>
</feature>
<name>A0A0X8XAG1_HALHR</name>
<dbReference type="GO" id="GO:0022900">
    <property type="term" value="P:electron transport chain"/>
    <property type="evidence" value="ECO:0007669"/>
    <property type="project" value="InterPro"/>
</dbReference>
<evidence type="ECO:0000313" key="3">
    <source>
        <dbReference type="Proteomes" id="UP000218890"/>
    </source>
</evidence>
<protein>
    <recommendedName>
        <fullName evidence="4">Cytochrome C</fullName>
    </recommendedName>
</protein>
<evidence type="ECO:0008006" key="4">
    <source>
        <dbReference type="Google" id="ProtNLM"/>
    </source>
</evidence>
<gene>
    <name evidence="2" type="ORF">HH1059_13140</name>
</gene>
<feature type="compositionally biased region" description="Basic and acidic residues" evidence="1">
    <location>
        <begin position="73"/>
        <end position="88"/>
    </location>
</feature>
<dbReference type="GO" id="GO:0005506">
    <property type="term" value="F:iron ion binding"/>
    <property type="evidence" value="ECO:0007669"/>
    <property type="project" value="InterPro"/>
</dbReference>
<sequence length="146" mass="16433">MREYLQITTEILWATLDGDMQTVEEKAIQGVPSRYREDLVDNDNDQPNSTLGQGRGEQSGGMAMRGDGLRGAGEGRRGDGGPRHERMEQIMPSAYQAMMHSMHEDFMQMAKDARDKADPQHTQRQLARIKDNCVACHASYKFASEE</sequence>
<evidence type="ECO:0000313" key="2">
    <source>
        <dbReference type="EMBL" id="BAU58022.2"/>
    </source>
</evidence>
<dbReference type="GO" id="GO:0020037">
    <property type="term" value="F:heme binding"/>
    <property type="evidence" value="ECO:0007669"/>
    <property type="project" value="InterPro"/>
</dbReference>
<keyword evidence="3" id="KW-1185">Reference proteome</keyword>
<evidence type="ECO:0000256" key="1">
    <source>
        <dbReference type="SAM" id="MobiDB-lite"/>
    </source>
</evidence>
<dbReference type="Proteomes" id="UP000218890">
    <property type="component" value="Chromosome"/>
</dbReference>
<dbReference type="EMBL" id="AP017372">
    <property type="protein sequence ID" value="BAU58022.2"/>
    <property type="molecule type" value="Genomic_DNA"/>
</dbReference>